<dbReference type="OrthoDB" id="9758578at2"/>
<dbReference type="SUPFAM" id="SSF48208">
    <property type="entry name" value="Six-hairpin glycosidases"/>
    <property type="match status" value="1"/>
</dbReference>
<keyword evidence="2" id="KW-1185">Reference proteome</keyword>
<gene>
    <name evidence="1" type="ORF">IMCC3088_2340</name>
</gene>
<dbReference type="Proteomes" id="UP000005615">
    <property type="component" value="Unassembled WGS sequence"/>
</dbReference>
<dbReference type="InterPro" id="IPR008928">
    <property type="entry name" value="6-hairpin_glycosidase_sf"/>
</dbReference>
<sequence>MTGVYLSPGLYPHELFQDTVSYILSVQRSSGEIPWFEGGHTDPWDHVEAAMALSIAGKYQEAERAYAWLADEQLPDGSWWARYEQGARAESTRRETNFCAYMATGVWHHFLITQDRAFLELYWPTVQQAMAFVLSLQTVHGDITWAVDDDNDIPVDSLVTGCASIYKSLECAHNIAVTLGHDTVYFDARERLGRCLRQHPERFDRTWESKARYSMDWFYPVLTGVFSGKAARERLQARWNEFVEPGMGCRCVSDEPWATIAETCELVLALQASDEEALAREVYSWIAQWRHDDGSYWTGYQFKEQLLWPNERPTWTAAAVMLAADALTHHTPAARLFTHVNLLDPDNSIHAKDLVRA</sequence>
<dbReference type="RefSeq" id="WP_009574568.1">
    <property type="nucleotide sequence ID" value="NZ_AEIG01000006.1"/>
</dbReference>
<protein>
    <submittedName>
        <fullName evidence="1">Uncharacterized protein</fullName>
    </submittedName>
</protein>
<comment type="caution">
    <text evidence="1">The sequence shown here is derived from an EMBL/GenBank/DDBJ whole genome shotgun (WGS) entry which is preliminary data.</text>
</comment>
<dbReference type="STRING" id="2518989.IMCC3088_2340"/>
<name>F3KYT6_9GAMM</name>
<reference evidence="1 2" key="1">
    <citation type="journal article" date="2011" name="J. Bacteriol.">
        <title>Genome sequence of strain IMCC3088, a proteorhodopsin-containing marine bacterium belonging to the OM60/NOR5 clade.</title>
        <authorList>
            <person name="Jang Y."/>
            <person name="Oh H.M."/>
            <person name="Kang I."/>
            <person name="Lee K."/>
            <person name="Yang S.J."/>
            <person name="Cho J.C."/>
        </authorList>
    </citation>
    <scope>NUCLEOTIDE SEQUENCE [LARGE SCALE GENOMIC DNA]</scope>
    <source>
        <strain evidence="1 2">IMCC3088</strain>
    </source>
</reference>
<organism evidence="1 2">
    <name type="scientific">Aequoribacter fuscus</name>
    <dbReference type="NCBI Taxonomy" id="2518989"/>
    <lineage>
        <taxon>Bacteria</taxon>
        <taxon>Pseudomonadati</taxon>
        <taxon>Pseudomonadota</taxon>
        <taxon>Gammaproteobacteria</taxon>
        <taxon>Cellvibrionales</taxon>
        <taxon>Halieaceae</taxon>
        <taxon>Aequoribacter</taxon>
    </lineage>
</organism>
<proteinExistence type="predicted"/>
<dbReference type="Gene3D" id="1.50.10.10">
    <property type="match status" value="1"/>
</dbReference>
<evidence type="ECO:0000313" key="2">
    <source>
        <dbReference type="Proteomes" id="UP000005615"/>
    </source>
</evidence>
<dbReference type="eggNOG" id="COG3387">
    <property type="taxonomic scope" value="Bacteria"/>
</dbReference>
<dbReference type="AlphaFoldDB" id="F3KYT6"/>
<dbReference type="InterPro" id="IPR012341">
    <property type="entry name" value="6hp_glycosidase-like_sf"/>
</dbReference>
<dbReference type="GO" id="GO:0005975">
    <property type="term" value="P:carbohydrate metabolic process"/>
    <property type="evidence" value="ECO:0007669"/>
    <property type="project" value="InterPro"/>
</dbReference>
<dbReference type="EMBL" id="AEIG01000006">
    <property type="protein sequence ID" value="EGG30759.1"/>
    <property type="molecule type" value="Genomic_DNA"/>
</dbReference>
<evidence type="ECO:0000313" key="1">
    <source>
        <dbReference type="EMBL" id="EGG30759.1"/>
    </source>
</evidence>
<accession>F3KYT6</accession>